<accession>A0A6J4TCV5</accession>
<feature type="compositionally biased region" description="Basic and acidic residues" evidence="1">
    <location>
        <begin position="285"/>
        <end position="298"/>
    </location>
</feature>
<gene>
    <name evidence="2" type="ORF">AVDCRST_MAG05-3548</name>
</gene>
<proteinExistence type="predicted"/>
<feature type="compositionally biased region" description="Basic and acidic residues" evidence="1">
    <location>
        <begin position="200"/>
        <end position="217"/>
    </location>
</feature>
<protein>
    <submittedName>
        <fullName evidence="2">Ribose ABC transport system, permease protein RbsC</fullName>
    </submittedName>
</protein>
<feature type="compositionally biased region" description="Low complexity" evidence="1">
    <location>
        <begin position="254"/>
        <end position="263"/>
    </location>
</feature>
<feature type="region of interest" description="Disordered" evidence="1">
    <location>
        <begin position="102"/>
        <end position="350"/>
    </location>
</feature>
<feature type="region of interest" description="Disordered" evidence="1">
    <location>
        <begin position="1"/>
        <end position="34"/>
    </location>
</feature>
<evidence type="ECO:0000313" key="2">
    <source>
        <dbReference type="EMBL" id="CAA9519887.1"/>
    </source>
</evidence>
<feature type="compositionally biased region" description="Low complexity" evidence="1">
    <location>
        <begin position="12"/>
        <end position="24"/>
    </location>
</feature>
<evidence type="ECO:0000256" key="1">
    <source>
        <dbReference type="SAM" id="MobiDB-lite"/>
    </source>
</evidence>
<organism evidence="2">
    <name type="scientific">uncultured Rubrobacteraceae bacterium</name>
    <dbReference type="NCBI Taxonomy" id="349277"/>
    <lineage>
        <taxon>Bacteria</taxon>
        <taxon>Bacillati</taxon>
        <taxon>Actinomycetota</taxon>
        <taxon>Rubrobacteria</taxon>
        <taxon>Rubrobacterales</taxon>
        <taxon>Rubrobacteraceae</taxon>
        <taxon>environmental samples</taxon>
    </lineage>
</organism>
<feature type="compositionally biased region" description="Gly residues" evidence="1">
    <location>
        <begin position="318"/>
        <end position="329"/>
    </location>
</feature>
<name>A0A6J4TCV5_9ACTN</name>
<dbReference type="EMBL" id="CADCVM010000395">
    <property type="protein sequence ID" value="CAA9519887.1"/>
    <property type="molecule type" value="Genomic_DNA"/>
</dbReference>
<feature type="compositionally biased region" description="Basic and acidic residues" evidence="1">
    <location>
        <begin position="167"/>
        <end position="189"/>
    </location>
</feature>
<sequence>DRPADRFGAGAGARSPARAPARQPLVRAHRRHPRLSRCRVHDNQRHRVPELRQLREHSRGRFRVAAARGGDDVRDHHGGYRPFRRLGARALRGGGRAGDGGALGNFGAGAELPVPEPGGGHTGRDRGRYADGPRVRSLQRAAHNEAQDAAVHSHARDARHRAGSGADTDRGHQRALRADGHAVPDRDQGALRLPAGPGRDLARGRLDSGRRAGEVRLRALHVRHRLQRRGRAQGRDRRGPPPAEGLRPERAARGARGAARPLPVQHDLDRGAHGRQPGLHLGRGYRGDEPFRGDRDHGGVGGRDLYPGRLEERVHHPGGPGVLAGGGRWCGPDPGGVYRPAAQERRGTDV</sequence>
<feature type="non-terminal residue" evidence="2">
    <location>
        <position position="350"/>
    </location>
</feature>
<feature type="compositionally biased region" description="Basic and acidic residues" evidence="1">
    <location>
        <begin position="122"/>
        <end position="134"/>
    </location>
</feature>
<dbReference type="AlphaFoldDB" id="A0A6J4TCV5"/>
<reference evidence="2" key="1">
    <citation type="submission" date="2020-02" db="EMBL/GenBank/DDBJ databases">
        <authorList>
            <person name="Meier V. D."/>
        </authorList>
    </citation>
    <scope>NUCLEOTIDE SEQUENCE</scope>
    <source>
        <strain evidence="2">AVDCRST_MAG05</strain>
    </source>
</reference>
<feature type="compositionally biased region" description="Basic residues" evidence="1">
    <location>
        <begin position="218"/>
        <end position="232"/>
    </location>
</feature>
<feature type="non-terminal residue" evidence="2">
    <location>
        <position position="1"/>
    </location>
</feature>